<gene>
    <name evidence="2" type="ORF">ACFOSH_42785</name>
</gene>
<sequence length="101" mass="11611">MVESAENQAAWQRIAPLEDYNLVVEQYLLGALCWGDRATDVQCVFGSQHDTFKEDVAVAQRFTHLIASAKSDLHYMRLLAQRVRNHFPADFEIARRLFGDQ</sequence>
<comment type="caution">
    <text evidence="2">The sequence shown here is derived from an EMBL/GenBank/DDBJ whole genome shotgun (WGS) entry which is preliminary data.</text>
</comment>
<dbReference type="RefSeq" id="WP_378247323.1">
    <property type="nucleotide sequence ID" value="NZ_JBHRWK010000152.1"/>
</dbReference>
<evidence type="ECO:0000259" key="1">
    <source>
        <dbReference type="Pfam" id="PF20508"/>
    </source>
</evidence>
<reference evidence="3" key="1">
    <citation type="journal article" date="2019" name="Int. J. Syst. Evol. Microbiol.">
        <title>The Global Catalogue of Microorganisms (GCM) 10K type strain sequencing project: providing services to taxonomists for standard genome sequencing and annotation.</title>
        <authorList>
            <consortium name="The Broad Institute Genomics Platform"/>
            <consortium name="The Broad Institute Genome Sequencing Center for Infectious Disease"/>
            <person name="Wu L."/>
            <person name="Ma J."/>
        </authorList>
    </citation>
    <scope>NUCLEOTIDE SEQUENCE [LARGE SCALE GENOMIC DNA]</scope>
    <source>
        <strain evidence="3">CGMCC 4.7676</strain>
    </source>
</reference>
<name>A0ABV7PCJ5_9PSEU</name>
<dbReference type="EMBL" id="JBHRWK010000152">
    <property type="protein sequence ID" value="MFC3456192.1"/>
    <property type="molecule type" value="Genomic_DNA"/>
</dbReference>
<evidence type="ECO:0000313" key="3">
    <source>
        <dbReference type="Proteomes" id="UP001595645"/>
    </source>
</evidence>
<keyword evidence="3" id="KW-1185">Reference proteome</keyword>
<dbReference type="InterPro" id="IPR046621">
    <property type="entry name" value="DUF6734"/>
</dbReference>
<dbReference type="Proteomes" id="UP001595645">
    <property type="component" value="Unassembled WGS sequence"/>
</dbReference>
<evidence type="ECO:0000313" key="2">
    <source>
        <dbReference type="EMBL" id="MFC3456192.1"/>
    </source>
</evidence>
<protein>
    <submittedName>
        <fullName evidence="2">DUF6734 family protein</fullName>
    </submittedName>
</protein>
<organism evidence="2 3">
    <name type="scientific">Amycolatopsis speibonae</name>
    <dbReference type="NCBI Taxonomy" id="1450224"/>
    <lineage>
        <taxon>Bacteria</taxon>
        <taxon>Bacillati</taxon>
        <taxon>Actinomycetota</taxon>
        <taxon>Actinomycetes</taxon>
        <taxon>Pseudonocardiales</taxon>
        <taxon>Pseudonocardiaceae</taxon>
        <taxon>Amycolatopsis</taxon>
    </lineage>
</organism>
<feature type="domain" description="DUF6734" evidence="1">
    <location>
        <begin position="6"/>
        <end position="92"/>
    </location>
</feature>
<proteinExistence type="predicted"/>
<accession>A0ABV7PCJ5</accession>
<dbReference type="Pfam" id="PF20508">
    <property type="entry name" value="DUF6734"/>
    <property type="match status" value="1"/>
</dbReference>